<dbReference type="SUPFAM" id="SSF52540">
    <property type="entry name" value="P-loop containing nucleoside triphosphate hydrolases"/>
    <property type="match status" value="1"/>
</dbReference>
<feature type="compositionally biased region" description="Acidic residues" evidence="14">
    <location>
        <begin position="1194"/>
        <end position="1205"/>
    </location>
</feature>
<feature type="compositionally biased region" description="Polar residues" evidence="14">
    <location>
        <begin position="29"/>
        <end position="53"/>
    </location>
</feature>
<feature type="region of interest" description="Disordered" evidence="14">
    <location>
        <begin position="24"/>
        <end position="68"/>
    </location>
</feature>
<dbReference type="EC" id="5.6.2.4" evidence="12"/>
<protein>
    <recommendedName>
        <fullName evidence="12">DNA 3'-5' helicase</fullName>
        <ecNumber evidence="12">5.6.2.4</ecNumber>
    </recommendedName>
    <alternativeName>
        <fullName evidence="13">DNA 3'-5' helicase BLM</fullName>
    </alternativeName>
</protein>
<feature type="region of interest" description="Disordered" evidence="14">
    <location>
        <begin position="470"/>
        <end position="499"/>
    </location>
</feature>
<dbReference type="Pfam" id="PF00271">
    <property type="entry name" value="Helicase_C"/>
    <property type="match status" value="1"/>
</dbReference>
<feature type="compositionally biased region" description="Low complexity" evidence="14">
    <location>
        <begin position="1296"/>
        <end position="1310"/>
    </location>
</feature>
<accession>A0ABY7DQU7</accession>
<evidence type="ECO:0000256" key="11">
    <source>
        <dbReference type="ARBA" id="ARBA00034617"/>
    </source>
</evidence>
<dbReference type="InterPro" id="IPR014001">
    <property type="entry name" value="Helicase_ATP-bd"/>
</dbReference>
<dbReference type="InterPro" id="IPR011545">
    <property type="entry name" value="DEAD/DEAH_box_helicase_dom"/>
</dbReference>
<evidence type="ECO:0000313" key="19">
    <source>
        <dbReference type="Proteomes" id="UP001164746"/>
    </source>
</evidence>
<evidence type="ECO:0000256" key="2">
    <source>
        <dbReference type="ARBA" id="ARBA00004123"/>
    </source>
</evidence>
<evidence type="ECO:0000259" key="16">
    <source>
        <dbReference type="PROSITE" id="PS51192"/>
    </source>
</evidence>
<dbReference type="PROSITE" id="PS50967">
    <property type="entry name" value="HRDC"/>
    <property type="match status" value="1"/>
</dbReference>
<feature type="region of interest" description="Disordered" evidence="14">
    <location>
        <begin position="444"/>
        <end position="463"/>
    </location>
</feature>
<comment type="cofactor">
    <cofactor evidence="1">
        <name>Zn(2+)</name>
        <dbReference type="ChEBI" id="CHEBI:29105"/>
    </cofactor>
</comment>
<feature type="compositionally biased region" description="Low complexity" evidence="14">
    <location>
        <begin position="444"/>
        <end position="453"/>
    </location>
</feature>
<dbReference type="InterPro" id="IPR027417">
    <property type="entry name" value="P-loop_NTPase"/>
</dbReference>
<dbReference type="PANTHER" id="PTHR13710:SF153">
    <property type="entry name" value="RECQ-LIKE DNA HELICASE BLM"/>
    <property type="match status" value="1"/>
</dbReference>
<evidence type="ECO:0000259" key="17">
    <source>
        <dbReference type="PROSITE" id="PS51194"/>
    </source>
</evidence>
<dbReference type="InterPro" id="IPR044876">
    <property type="entry name" value="HRDC_dom_sf"/>
</dbReference>
<dbReference type="InterPro" id="IPR001650">
    <property type="entry name" value="Helicase_C-like"/>
</dbReference>
<dbReference type="PROSITE" id="PS51194">
    <property type="entry name" value="HELICASE_CTER"/>
    <property type="match status" value="1"/>
</dbReference>
<dbReference type="Proteomes" id="UP001164746">
    <property type="component" value="Chromosome 3"/>
</dbReference>
<dbReference type="SUPFAM" id="SSF47819">
    <property type="entry name" value="HRDC-like"/>
    <property type="match status" value="1"/>
</dbReference>
<dbReference type="CDD" id="cd18794">
    <property type="entry name" value="SF2_C_RecQ"/>
    <property type="match status" value="1"/>
</dbReference>
<feature type="compositionally biased region" description="Low complexity" evidence="14">
    <location>
        <begin position="1260"/>
        <end position="1276"/>
    </location>
</feature>
<comment type="catalytic activity">
    <reaction evidence="11">
        <text>Couples ATP hydrolysis with the unwinding of duplex DNA by translocating in the 3'-5' direction.</text>
        <dbReference type="EC" id="5.6.2.4"/>
    </reaction>
</comment>
<comment type="subcellular location">
    <subcellularLocation>
        <location evidence="2">Nucleus</location>
    </subcellularLocation>
</comment>
<keyword evidence="19" id="KW-1185">Reference proteome</keyword>
<feature type="region of interest" description="Disordered" evidence="14">
    <location>
        <begin position="113"/>
        <end position="144"/>
    </location>
</feature>
<dbReference type="Pfam" id="PF09382">
    <property type="entry name" value="RQC"/>
    <property type="match status" value="1"/>
</dbReference>
<dbReference type="InterPro" id="IPR018982">
    <property type="entry name" value="RQC_domain"/>
</dbReference>
<evidence type="ECO:0000256" key="9">
    <source>
        <dbReference type="ARBA" id="ARBA00023235"/>
    </source>
</evidence>
<dbReference type="SUPFAM" id="SSF46785">
    <property type="entry name" value="Winged helix' DNA-binding domain"/>
    <property type="match status" value="1"/>
</dbReference>
<dbReference type="SMART" id="SM00956">
    <property type="entry name" value="RQC"/>
    <property type="match status" value="1"/>
</dbReference>
<evidence type="ECO:0000256" key="4">
    <source>
        <dbReference type="ARBA" id="ARBA00022741"/>
    </source>
</evidence>
<keyword evidence="6" id="KW-0347">Helicase</keyword>
<feature type="domain" description="Helicase C-terminal" evidence="17">
    <location>
        <begin position="812"/>
        <end position="962"/>
    </location>
</feature>
<evidence type="ECO:0000256" key="13">
    <source>
        <dbReference type="ARBA" id="ARBA00044542"/>
    </source>
</evidence>
<feature type="region of interest" description="Disordered" evidence="14">
    <location>
        <begin position="589"/>
        <end position="618"/>
    </location>
</feature>
<dbReference type="Pfam" id="PF00270">
    <property type="entry name" value="DEAD"/>
    <property type="match status" value="1"/>
</dbReference>
<keyword evidence="4" id="KW-0547">Nucleotide-binding</keyword>
<keyword evidence="7" id="KW-0067">ATP-binding</keyword>
<feature type="domain" description="Helicase ATP-binding" evidence="16">
    <location>
        <begin position="648"/>
        <end position="789"/>
    </location>
</feature>
<feature type="domain" description="HRDC" evidence="15">
    <location>
        <begin position="1110"/>
        <end position="1193"/>
    </location>
</feature>
<dbReference type="SMART" id="SM00487">
    <property type="entry name" value="DEXDc"/>
    <property type="match status" value="1"/>
</dbReference>
<keyword evidence="8" id="KW-0238">DNA-binding</keyword>
<evidence type="ECO:0000256" key="5">
    <source>
        <dbReference type="ARBA" id="ARBA00022801"/>
    </source>
</evidence>
<dbReference type="PANTHER" id="PTHR13710">
    <property type="entry name" value="DNA HELICASE RECQ FAMILY MEMBER"/>
    <property type="match status" value="1"/>
</dbReference>
<keyword evidence="10" id="KW-0539">Nucleus</keyword>
<evidence type="ECO:0000256" key="3">
    <source>
        <dbReference type="ARBA" id="ARBA00005446"/>
    </source>
</evidence>
<comment type="similarity">
    <text evidence="3">Belongs to the helicase family. RecQ subfamily.</text>
</comment>
<evidence type="ECO:0000256" key="6">
    <source>
        <dbReference type="ARBA" id="ARBA00022806"/>
    </source>
</evidence>
<feature type="compositionally biased region" description="Polar residues" evidence="14">
    <location>
        <begin position="1329"/>
        <end position="1339"/>
    </location>
</feature>
<evidence type="ECO:0000259" key="15">
    <source>
        <dbReference type="PROSITE" id="PS50967"/>
    </source>
</evidence>
<dbReference type="Pfam" id="PF00570">
    <property type="entry name" value="HRDC"/>
    <property type="match status" value="1"/>
</dbReference>
<evidence type="ECO:0000256" key="14">
    <source>
        <dbReference type="SAM" id="MobiDB-lite"/>
    </source>
</evidence>
<dbReference type="NCBIfam" id="TIGR00614">
    <property type="entry name" value="recQ_fam"/>
    <property type="match status" value="1"/>
</dbReference>
<gene>
    <name evidence="18" type="ORF">MAR_023317</name>
</gene>
<dbReference type="SMART" id="SM00490">
    <property type="entry name" value="HELICc"/>
    <property type="match status" value="1"/>
</dbReference>
<feature type="region of interest" description="Disordered" evidence="14">
    <location>
        <begin position="162"/>
        <end position="213"/>
    </location>
</feature>
<evidence type="ECO:0000256" key="8">
    <source>
        <dbReference type="ARBA" id="ARBA00023125"/>
    </source>
</evidence>
<feature type="compositionally biased region" description="Polar residues" evidence="14">
    <location>
        <begin position="602"/>
        <end position="613"/>
    </location>
</feature>
<feature type="region of interest" description="Disordered" evidence="14">
    <location>
        <begin position="540"/>
        <end position="567"/>
    </location>
</feature>
<evidence type="ECO:0000256" key="10">
    <source>
        <dbReference type="ARBA" id="ARBA00023242"/>
    </source>
</evidence>
<proteinExistence type="inferred from homology"/>
<dbReference type="Gene3D" id="1.10.150.80">
    <property type="entry name" value="HRDC domain"/>
    <property type="match status" value="1"/>
</dbReference>
<evidence type="ECO:0000313" key="18">
    <source>
        <dbReference type="EMBL" id="WAQ98944.1"/>
    </source>
</evidence>
<sequence length="1339" mass="148247">MSNTVTTKGRFKFKKTSGSLSLNKPGLSTLPSNGNIFTSSAQSNVNPRLTNNAAAPHMGSKSTRSHGNFAGKVDDLFADDEEVQFLSQTKPSQPFKVEKPRNKTATIQQSITAFTMQKKSPEKHNPLPTQPRSSMKRKSSEMEKFDNMEDIFLSDDDDFDISSSPCFGKKSKTEPPSTESVDTEAEVVGPTQKKRRTLEFSDSDEDGADAHLPEPLQARVKPDVKVNLPNPPMGNRLPSTMESTAAKGNQNVGQPVFPKNEPINHGDVNMLELQLQLLQVMDRICGHLSQMAMVDMMAAFPASSSPVQELLQQNSIKKTAKDKNVDLTEEILVNTTHSAGHFTAPKTENTGYKTPSTMAKRNFNISSAIGNVTPPSCGWQSGPVTSTVQKPNPSSKINQNTSAFNSSKLASPIPCGDSFFEEDAVLTQTHVNFMSKFQKHSFNSTNNSSTMSTPVSFPKTKSTPAIQVDQSKNFGQRSDNTNRNNYTSNTSFSDADSFIAPNRPVDDYEPDMFDSVDDEINMQLAEQSDFEFDYKISTSTVSKSKPSMGNASTSGYTEEPSSVSYQGEVSQDDLIDGFEDEEDFNQIVSQNNLPQIPKPKSSRNSLDTTSSASVAEPPSEYASYSFPHCHEMVKVFNQVFGLQNFRGGKSLCYQLPALVSGGVTVVVSPLRALIQDQVQKLNSLNVPAGHLTGDVSAEEADILYRKLFRRQPEVRLIYVTPEKLSASEKLLSVLGNLYDRKLLDRFVVDEAHCVSSEKFPGTPMMALTATATMRVRKDICHQLHMKNHKWFTSSFNRSNLKFEVRPKKPSTATNDIIKMIKDDFPGKCGIVYCLSRKECDTTSEALSKAGILSVSYHAGLTDGERVMIQEKWIQGNRCKVICATIAFGMGIDKPDVRFVIHYSLPKSVEGYYQEAGRAGRDGRLAHCILLYTYSDVKRLRRIIEMDKNASFESRRVHIDNLFRMIQYCENVADCRRAQETFKLRDVTEDVKLIIKGVQDLTAKRYNSDFTLIHFVEMFKGSKNSKITENGHDKHPMHGRGTAYSRQDADRLFRKLVIDGVLMEELKITAMEHAACYIRLGRRSQDVELQVQENRKKKEVKIGTEPVSEKAVLTDDCYNELKTRAEELVREHGGGVNFFVIFPYAVLRAMSEKLPLTVNDLLTVEGMTFNKLRQFKAERFLDITKKYSELIAAVEEQESSPPEDSDTWLTTSDYFPGPSSSQSRGSKRGRGRGKGAGGKRNFFKKKQAGGDSYGKARGGKKSAASKSSTTSWMSKSTGVNSGARGGKGGNLNQFKYSNNSSGAGSSTASRPTGGGNRPGMMPVPQPKRSFLSSMGGTFFG</sequence>
<dbReference type="InterPro" id="IPR004589">
    <property type="entry name" value="DNA_helicase_ATP-dep_RecQ"/>
</dbReference>
<dbReference type="InterPro" id="IPR036388">
    <property type="entry name" value="WH-like_DNA-bd_sf"/>
</dbReference>
<dbReference type="PROSITE" id="PS51192">
    <property type="entry name" value="HELICASE_ATP_BIND_1"/>
    <property type="match status" value="1"/>
</dbReference>
<feature type="compositionally biased region" description="Low complexity" evidence="14">
    <location>
        <begin position="478"/>
        <end position="491"/>
    </location>
</feature>
<dbReference type="Gene3D" id="3.40.50.300">
    <property type="entry name" value="P-loop containing nucleotide triphosphate hydrolases"/>
    <property type="match status" value="2"/>
</dbReference>
<organism evidence="18 19">
    <name type="scientific">Mya arenaria</name>
    <name type="common">Soft-shell clam</name>
    <dbReference type="NCBI Taxonomy" id="6604"/>
    <lineage>
        <taxon>Eukaryota</taxon>
        <taxon>Metazoa</taxon>
        <taxon>Spiralia</taxon>
        <taxon>Lophotrochozoa</taxon>
        <taxon>Mollusca</taxon>
        <taxon>Bivalvia</taxon>
        <taxon>Autobranchia</taxon>
        <taxon>Heteroconchia</taxon>
        <taxon>Euheterodonta</taxon>
        <taxon>Imparidentia</taxon>
        <taxon>Neoheterodontei</taxon>
        <taxon>Myida</taxon>
        <taxon>Myoidea</taxon>
        <taxon>Myidae</taxon>
        <taxon>Mya</taxon>
    </lineage>
</organism>
<dbReference type="Gene3D" id="1.10.10.10">
    <property type="entry name" value="Winged helix-like DNA-binding domain superfamily/Winged helix DNA-binding domain"/>
    <property type="match status" value="1"/>
</dbReference>
<dbReference type="InterPro" id="IPR032284">
    <property type="entry name" value="RecQ_Zn-bd"/>
</dbReference>
<feature type="region of interest" description="Disordered" evidence="14">
    <location>
        <begin position="1193"/>
        <end position="1339"/>
    </location>
</feature>
<name>A0ABY7DQU7_MYAAR</name>
<dbReference type="EMBL" id="CP111014">
    <property type="protein sequence ID" value="WAQ98944.1"/>
    <property type="molecule type" value="Genomic_DNA"/>
</dbReference>
<dbReference type="InterPro" id="IPR036390">
    <property type="entry name" value="WH_DNA-bd_sf"/>
</dbReference>
<keyword evidence="5" id="KW-0378">Hydrolase</keyword>
<dbReference type="Pfam" id="PF16124">
    <property type="entry name" value="RecQ_Zn_bind"/>
    <property type="match status" value="1"/>
</dbReference>
<evidence type="ECO:0000256" key="1">
    <source>
        <dbReference type="ARBA" id="ARBA00001947"/>
    </source>
</evidence>
<evidence type="ECO:0000256" key="7">
    <source>
        <dbReference type="ARBA" id="ARBA00022840"/>
    </source>
</evidence>
<dbReference type="InterPro" id="IPR002121">
    <property type="entry name" value="HRDC_dom"/>
</dbReference>
<evidence type="ECO:0000256" key="12">
    <source>
        <dbReference type="ARBA" id="ARBA00034808"/>
    </source>
</evidence>
<keyword evidence="9" id="KW-0413">Isomerase</keyword>
<dbReference type="InterPro" id="IPR010997">
    <property type="entry name" value="HRDC-like_sf"/>
</dbReference>
<reference evidence="18" key="1">
    <citation type="submission" date="2022-11" db="EMBL/GenBank/DDBJ databases">
        <title>Centuries of genome instability and evolution in soft-shell clam transmissible cancer (bioRxiv).</title>
        <authorList>
            <person name="Hart S.F.M."/>
            <person name="Yonemitsu M.A."/>
            <person name="Giersch R.M."/>
            <person name="Beal B.F."/>
            <person name="Arriagada G."/>
            <person name="Davis B.W."/>
            <person name="Ostrander E.A."/>
            <person name="Goff S.P."/>
            <person name="Metzger M.J."/>
        </authorList>
    </citation>
    <scope>NUCLEOTIDE SEQUENCE</scope>
    <source>
        <strain evidence="18">MELC-2E11</strain>
        <tissue evidence="18">Siphon/mantle</tissue>
    </source>
</reference>